<accession>A0A0R3MK04</accession>
<protein>
    <submittedName>
        <fullName evidence="2">Uncharacterized protein</fullName>
    </submittedName>
</protein>
<reference evidence="2 3" key="1">
    <citation type="submission" date="2014-03" db="EMBL/GenBank/DDBJ databases">
        <title>Bradyrhizobium valentinum sp. nov., isolated from effective nodules of Lupinus mariae-josephae, a lupine endemic of basic-lime soils in Eastern Spain.</title>
        <authorList>
            <person name="Duran D."/>
            <person name="Rey L."/>
            <person name="Navarro A."/>
            <person name="Busquets A."/>
            <person name="Imperial J."/>
            <person name="Ruiz-Argueso T."/>
        </authorList>
    </citation>
    <scope>NUCLEOTIDE SEQUENCE [LARGE SCALE GENOMIC DNA]</scope>
    <source>
        <strain evidence="2 3">CCBAU 23086</strain>
    </source>
</reference>
<sequence>MKHAIDVQQPYEFTRGTNATGRPADGNASLSGGRRQMNVLLDVRSDDLDDIDWIDITNGNYLNVTAPSVGEVSQARYPDSPVNCRQSVTALSQYFVQQPRNITRRNLAGSPQRYLSLYAWIDHNGHGQDIADDVIHDPPNISIDVVQTHARAIGGDR</sequence>
<comment type="caution">
    <text evidence="2">The sequence shown here is derived from an EMBL/GenBank/DDBJ whole genome shotgun (WGS) entry which is preliminary data.</text>
</comment>
<organism evidence="2 3">
    <name type="scientific">Bradyrhizobium lablabi</name>
    <dbReference type="NCBI Taxonomy" id="722472"/>
    <lineage>
        <taxon>Bacteria</taxon>
        <taxon>Pseudomonadati</taxon>
        <taxon>Pseudomonadota</taxon>
        <taxon>Alphaproteobacteria</taxon>
        <taxon>Hyphomicrobiales</taxon>
        <taxon>Nitrobacteraceae</taxon>
        <taxon>Bradyrhizobium</taxon>
    </lineage>
</organism>
<dbReference type="EMBL" id="LLYB01000089">
    <property type="protein sequence ID" value="KRR20273.1"/>
    <property type="molecule type" value="Genomic_DNA"/>
</dbReference>
<dbReference type="AlphaFoldDB" id="A0A0R3MK04"/>
<proteinExistence type="predicted"/>
<gene>
    <name evidence="2" type="ORF">CQ14_29545</name>
</gene>
<evidence type="ECO:0000313" key="2">
    <source>
        <dbReference type="EMBL" id="KRR20273.1"/>
    </source>
</evidence>
<feature type="region of interest" description="Disordered" evidence="1">
    <location>
        <begin position="1"/>
        <end position="31"/>
    </location>
</feature>
<evidence type="ECO:0000313" key="3">
    <source>
        <dbReference type="Proteomes" id="UP000051660"/>
    </source>
</evidence>
<name>A0A0R3MK04_9BRAD</name>
<dbReference type="Proteomes" id="UP000051660">
    <property type="component" value="Unassembled WGS sequence"/>
</dbReference>
<evidence type="ECO:0000256" key="1">
    <source>
        <dbReference type="SAM" id="MobiDB-lite"/>
    </source>
</evidence>